<feature type="active site" description="Nucleophile" evidence="6">
    <location>
        <position position="271"/>
    </location>
</feature>
<dbReference type="eggNOG" id="COG0343">
    <property type="taxonomic scope" value="Bacteria"/>
</dbReference>
<feature type="binding site" evidence="6">
    <location>
        <position position="144"/>
    </location>
    <ligand>
        <name>substrate</name>
    </ligand>
</feature>
<protein>
    <recommendedName>
        <fullName evidence="6">Queuine tRNA-ribosyltransferase</fullName>
        <ecNumber evidence="6">2.4.2.29</ecNumber>
    </recommendedName>
    <alternativeName>
        <fullName evidence="6">Guanine insertion enzyme</fullName>
    </alternativeName>
    <alternativeName>
        <fullName evidence="6">tRNA-guanine transglycosylase</fullName>
    </alternativeName>
</protein>
<comment type="cofactor">
    <cofactor evidence="6">
        <name>Zn(2+)</name>
        <dbReference type="ChEBI" id="CHEBI:29105"/>
    </cofactor>
    <text evidence="6">Binds 1 zinc ion per subunit.</text>
</comment>
<dbReference type="AlphaFoldDB" id="S0EWU1"/>
<keyword evidence="1 6" id="KW-0328">Glycosyltransferase</keyword>
<keyword evidence="6" id="KW-0479">Metal-binding</keyword>
<organism evidence="8 9">
    <name type="scientific">Chthonomonas calidirosea (strain DSM 23976 / ICMP 18418 / T49)</name>
    <dbReference type="NCBI Taxonomy" id="1303518"/>
    <lineage>
        <taxon>Bacteria</taxon>
        <taxon>Bacillati</taxon>
        <taxon>Armatimonadota</taxon>
        <taxon>Chthonomonadia</taxon>
        <taxon>Chthonomonadales</taxon>
        <taxon>Chthonomonadaceae</taxon>
        <taxon>Chthonomonas</taxon>
    </lineage>
</organism>
<dbReference type="UniPathway" id="UPA00392"/>
<keyword evidence="3 6" id="KW-0819">tRNA processing</keyword>
<evidence type="ECO:0000256" key="4">
    <source>
        <dbReference type="ARBA" id="ARBA00022785"/>
    </source>
</evidence>
<dbReference type="InterPro" id="IPR036511">
    <property type="entry name" value="TGT-like_sf"/>
</dbReference>
<dbReference type="NCBIfam" id="TIGR00449">
    <property type="entry name" value="tgt_general"/>
    <property type="match status" value="1"/>
</dbReference>
<feature type="binding site" evidence="6">
    <location>
        <position position="340"/>
    </location>
    <ligand>
        <name>Zn(2+)</name>
        <dbReference type="ChEBI" id="CHEBI:29105"/>
    </ligand>
</feature>
<dbReference type="InParanoid" id="S0EWU1"/>
<dbReference type="FunFam" id="3.20.20.105:FF:000001">
    <property type="entry name" value="Queuine tRNA-ribosyltransferase"/>
    <property type="match status" value="1"/>
</dbReference>
<feature type="binding site" evidence="6">
    <location>
        <position position="311"/>
    </location>
    <ligand>
        <name>Zn(2+)</name>
        <dbReference type="ChEBI" id="CHEBI:29105"/>
    </ligand>
</feature>
<evidence type="ECO:0000256" key="3">
    <source>
        <dbReference type="ARBA" id="ARBA00022694"/>
    </source>
</evidence>
<dbReference type="Proteomes" id="UP000014227">
    <property type="component" value="Chromosome I"/>
</dbReference>
<evidence type="ECO:0000256" key="5">
    <source>
        <dbReference type="ARBA" id="ARBA00050112"/>
    </source>
</evidence>
<dbReference type="InterPro" id="IPR002616">
    <property type="entry name" value="tRNA_ribo_trans-like"/>
</dbReference>
<comment type="similarity">
    <text evidence="6">Belongs to the queuine tRNA-ribosyltransferase family.</text>
</comment>
<evidence type="ECO:0000313" key="8">
    <source>
        <dbReference type="EMBL" id="CCW34228.1"/>
    </source>
</evidence>
<dbReference type="GO" id="GO:0008616">
    <property type="term" value="P:tRNA queuosine(34) biosynthetic process"/>
    <property type="evidence" value="ECO:0007669"/>
    <property type="project" value="UniProtKB-UniRule"/>
</dbReference>
<comment type="function">
    <text evidence="6">Catalyzes the base-exchange of a guanine (G) residue with the queuine precursor 7-aminomethyl-7-deazaguanine (PreQ1) at position 34 (anticodon wobble position) in tRNAs with GU(N) anticodons (tRNA-Asp, -Asn, -His and -Tyr). Catalysis occurs through a double-displacement mechanism. The nucleophile active site attacks the C1' of nucleotide 34 to detach the guanine base from the RNA, forming a covalent enzyme-RNA intermediate. The proton acceptor active site deprotonates the incoming PreQ1, allowing a nucleophilic attack on the C1' of the ribose to form the product. After dissociation, two additional enzymatic reactions on the tRNA convert PreQ1 to queuine (Q), resulting in the hypermodified nucleoside queuosine (7-(((4,5-cis-dihydroxy-2-cyclopenten-1-yl)amino)methyl)-7-deazaguanosine).</text>
</comment>
<dbReference type="GO" id="GO:0005829">
    <property type="term" value="C:cytosol"/>
    <property type="evidence" value="ECO:0007669"/>
    <property type="project" value="TreeGrafter"/>
</dbReference>
<dbReference type="PANTHER" id="PTHR46499:SF1">
    <property type="entry name" value="QUEUINE TRNA-RIBOSYLTRANSFERASE"/>
    <property type="match status" value="1"/>
</dbReference>
<keyword evidence="2 6" id="KW-0808">Transferase</keyword>
<feature type="active site" description="Proton acceptor" evidence="6">
    <location>
        <position position="90"/>
    </location>
</feature>
<dbReference type="PANTHER" id="PTHR46499">
    <property type="entry name" value="QUEUINE TRNA-RIBOSYLTRANSFERASE"/>
    <property type="match status" value="1"/>
</dbReference>
<dbReference type="RefSeq" id="WP_016481790.1">
    <property type="nucleotide sequence ID" value="NC_021487.1"/>
</dbReference>
<dbReference type="KEGG" id="ccz:CCALI_00391"/>
<dbReference type="PATRIC" id="fig|1303518.3.peg.399"/>
<dbReference type="SUPFAM" id="SSF51713">
    <property type="entry name" value="tRNA-guanine transglycosylase"/>
    <property type="match status" value="1"/>
</dbReference>
<dbReference type="Pfam" id="PF01702">
    <property type="entry name" value="TGT"/>
    <property type="match status" value="1"/>
</dbReference>
<keyword evidence="6" id="KW-0862">Zinc</keyword>
<keyword evidence="9" id="KW-1185">Reference proteome</keyword>
<evidence type="ECO:0000256" key="1">
    <source>
        <dbReference type="ARBA" id="ARBA00022676"/>
    </source>
</evidence>
<feature type="binding site" evidence="6">
    <location>
        <position position="194"/>
    </location>
    <ligand>
        <name>substrate</name>
    </ligand>
</feature>
<evidence type="ECO:0000313" key="9">
    <source>
        <dbReference type="Proteomes" id="UP000014227"/>
    </source>
</evidence>
<accession>S0EWU1</accession>
<dbReference type="EC" id="2.4.2.29" evidence="6"/>
<dbReference type="HOGENOM" id="CLU_022060_0_1_0"/>
<feature type="binding site" evidence="6">
    <location>
        <begin position="90"/>
        <end position="94"/>
    </location>
    <ligand>
        <name>substrate</name>
    </ligand>
</feature>
<gene>
    <name evidence="6" type="primary">tgt</name>
    <name evidence="8" type="ORF">CCALI_00391</name>
</gene>
<comment type="catalytic activity">
    <reaction evidence="5 6">
        <text>7-aminomethyl-7-carbaguanine + guanosine(34) in tRNA = 7-aminomethyl-7-carbaguanosine(34) in tRNA + guanine</text>
        <dbReference type="Rhea" id="RHEA:24104"/>
        <dbReference type="Rhea" id="RHEA-COMP:10341"/>
        <dbReference type="Rhea" id="RHEA-COMP:10342"/>
        <dbReference type="ChEBI" id="CHEBI:16235"/>
        <dbReference type="ChEBI" id="CHEBI:58703"/>
        <dbReference type="ChEBI" id="CHEBI:74269"/>
        <dbReference type="ChEBI" id="CHEBI:82833"/>
        <dbReference type="EC" id="2.4.2.29"/>
    </reaction>
</comment>
<feature type="binding site" evidence="6">
    <location>
        <position position="221"/>
    </location>
    <ligand>
        <name>substrate</name>
    </ligand>
</feature>
<evidence type="ECO:0000256" key="2">
    <source>
        <dbReference type="ARBA" id="ARBA00022679"/>
    </source>
</evidence>
<dbReference type="OrthoDB" id="9805417at2"/>
<proteinExistence type="inferred from homology"/>
<evidence type="ECO:0000259" key="7">
    <source>
        <dbReference type="Pfam" id="PF01702"/>
    </source>
</evidence>
<dbReference type="Gene3D" id="3.20.20.105">
    <property type="entry name" value="Queuine tRNA-ribosyltransferase-like"/>
    <property type="match status" value="1"/>
</dbReference>
<dbReference type="GO" id="GO:0008479">
    <property type="term" value="F:tRNA-guanosine(34) queuine transglycosylase activity"/>
    <property type="evidence" value="ECO:0007669"/>
    <property type="project" value="UniProtKB-UniRule"/>
</dbReference>
<dbReference type="NCBIfam" id="TIGR00430">
    <property type="entry name" value="Q_tRNA_tgt"/>
    <property type="match status" value="1"/>
</dbReference>
<sequence length="381" mass="43145">MITSPSREEGVLGRCGLLYLPHATVETPVFMPVGTQATVKAMTPDELEEIGFGLILGNVYHLHLRPGEQLIARAGGLHRFEGWSGALLTDSGGYQVFSLSGLRRIGEEGVEFQSHIDGSRHLFTPQIVIEIERQLGADIIMAFDECPASTVSEEYIRQAMERTHRWAKICLEEHIRHGRMAVGGWPQALFGIVQGGISYELRAESARVLTELDFDGFAIGGLAVGEEAAVRNEIVAWTVRFLPENKPRYLMGVGTPVDILEAVRRGVDMFDCVLPTRNARNAQAFISEGVINLRNARYEQDFTPLDPKCECRVCRRHTRAYIRHLFKAKEILGPRLVTYHNLAFYHRLMRSIRHHLREGTFEVFYKSFRSTYQTEEETIDE</sequence>
<comment type="subunit">
    <text evidence="6">Homodimer. Within each dimer, one monomer is responsible for RNA recognition and catalysis, while the other monomer binds to the replacement base PreQ1.</text>
</comment>
<dbReference type="STRING" id="454171.CP488_00765"/>
<comment type="pathway">
    <text evidence="6">tRNA modification; tRNA-queuosine biosynthesis.</text>
</comment>
<feature type="binding site" evidence="6">
    <location>
        <position position="309"/>
    </location>
    <ligand>
        <name>Zn(2+)</name>
        <dbReference type="ChEBI" id="CHEBI:29105"/>
    </ligand>
</feature>
<dbReference type="HAMAP" id="MF_00168">
    <property type="entry name" value="Q_tRNA_Tgt"/>
    <property type="match status" value="1"/>
</dbReference>
<keyword evidence="4 6" id="KW-0671">Queuosine biosynthesis</keyword>
<name>S0EWU1_CHTCT</name>
<dbReference type="EMBL" id="HF951689">
    <property type="protein sequence ID" value="CCW34228.1"/>
    <property type="molecule type" value="Genomic_DNA"/>
</dbReference>
<dbReference type="InterPro" id="IPR004803">
    <property type="entry name" value="TGT"/>
</dbReference>
<dbReference type="InterPro" id="IPR050076">
    <property type="entry name" value="ArchSynthase1/Queuine_TRR"/>
</dbReference>
<evidence type="ECO:0000256" key="6">
    <source>
        <dbReference type="HAMAP-Rule" id="MF_00168"/>
    </source>
</evidence>
<reference evidence="9" key="1">
    <citation type="submission" date="2013-03" db="EMBL/GenBank/DDBJ databases">
        <title>Genome sequence of Chthonomonas calidirosea, the first sequenced genome from the Armatimonadetes phylum (formally candidate division OP10).</title>
        <authorList>
            <person name="Lee K.C.Y."/>
            <person name="Morgan X.C."/>
            <person name="Dunfield P.F."/>
            <person name="Tamas I."/>
            <person name="Houghton K.M."/>
            <person name="Vyssotski M."/>
            <person name="Ryan J.L.J."/>
            <person name="Lagutin K."/>
            <person name="McDonald I.R."/>
            <person name="Stott M.B."/>
        </authorList>
    </citation>
    <scope>NUCLEOTIDE SEQUENCE [LARGE SCALE GENOMIC DNA]</scope>
    <source>
        <strain evidence="9">DSM 23976 / ICMP 18418 / T49</strain>
    </source>
</reference>
<dbReference type="FunCoup" id="S0EWU1">
    <property type="interactions" value="434"/>
</dbReference>
<feature type="binding site" evidence="6">
    <location>
        <position position="314"/>
    </location>
    <ligand>
        <name>Zn(2+)</name>
        <dbReference type="ChEBI" id="CHEBI:29105"/>
    </ligand>
</feature>
<feature type="region of interest" description="RNA binding; important for wobble base 34 recognition" evidence="6">
    <location>
        <begin position="276"/>
        <end position="280"/>
    </location>
</feature>
<dbReference type="GO" id="GO:0046872">
    <property type="term" value="F:metal ion binding"/>
    <property type="evidence" value="ECO:0007669"/>
    <property type="project" value="UniProtKB-KW"/>
</dbReference>
<feature type="region of interest" description="RNA binding" evidence="6">
    <location>
        <begin position="252"/>
        <end position="258"/>
    </location>
</feature>
<feature type="domain" description="tRNA-guanine(15) transglycosylase-like" evidence="7">
    <location>
        <begin position="13"/>
        <end position="373"/>
    </location>
</feature>